<evidence type="ECO:0000313" key="3">
    <source>
        <dbReference type="Proteomes" id="UP001310890"/>
    </source>
</evidence>
<evidence type="ECO:0000256" key="1">
    <source>
        <dbReference type="SAM" id="MobiDB-lite"/>
    </source>
</evidence>
<gene>
    <name evidence="2" type="ORF">LTR62_007362</name>
</gene>
<feature type="compositionally biased region" description="Basic and acidic residues" evidence="1">
    <location>
        <begin position="77"/>
        <end position="87"/>
    </location>
</feature>
<evidence type="ECO:0000313" key="2">
    <source>
        <dbReference type="EMBL" id="KAK5116688.1"/>
    </source>
</evidence>
<sequence length="126" mass="14344">MGIPAETFNVKTVACGPTFVFKDRSKEALRNMYIIKRTPSPPPLEERFLSSLRRCELREMQKQLKARKGQQAAAVQIKRERSDDNPRPRKGARPSPESTLLEILDDDTVREAWTAALPPKVVIELD</sequence>
<organism evidence="2 3">
    <name type="scientific">Meristemomyces frigidus</name>
    <dbReference type="NCBI Taxonomy" id="1508187"/>
    <lineage>
        <taxon>Eukaryota</taxon>
        <taxon>Fungi</taxon>
        <taxon>Dikarya</taxon>
        <taxon>Ascomycota</taxon>
        <taxon>Pezizomycotina</taxon>
        <taxon>Dothideomycetes</taxon>
        <taxon>Dothideomycetidae</taxon>
        <taxon>Mycosphaerellales</taxon>
        <taxon>Teratosphaeriaceae</taxon>
        <taxon>Meristemomyces</taxon>
    </lineage>
</organism>
<dbReference type="Proteomes" id="UP001310890">
    <property type="component" value="Unassembled WGS sequence"/>
</dbReference>
<proteinExistence type="predicted"/>
<comment type="caution">
    <text evidence="2">The sequence shown here is derived from an EMBL/GenBank/DDBJ whole genome shotgun (WGS) entry which is preliminary data.</text>
</comment>
<reference evidence="2" key="1">
    <citation type="submission" date="2023-08" db="EMBL/GenBank/DDBJ databases">
        <title>Black Yeasts Isolated from many extreme environments.</title>
        <authorList>
            <person name="Coleine C."/>
            <person name="Stajich J.E."/>
            <person name="Selbmann L."/>
        </authorList>
    </citation>
    <scope>NUCLEOTIDE SEQUENCE</scope>
    <source>
        <strain evidence="2">CCFEE 5401</strain>
    </source>
</reference>
<feature type="region of interest" description="Disordered" evidence="1">
    <location>
        <begin position="61"/>
        <end position="101"/>
    </location>
</feature>
<dbReference type="AlphaFoldDB" id="A0AAN7YIW0"/>
<dbReference type="EMBL" id="JAVRRL010000007">
    <property type="protein sequence ID" value="KAK5116688.1"/>
    <property type="molecule type" value="Genomic_DNA"/>
</dbReference>
<name>A0AAN7YIW0_9PEZI</name>
<protein>
    <submittedName>
        <fullName evidence="2">Uncharacterized protein</fullName>
    </submittedName>
</protein>
<accession>A0AAN7YIW0</accession>